<dbReference type="Pfam" id="PF03599">
    <property type="entry name" value="CdhD"/>
    <property type="match status" value="1"/>
</dbReference>
<comment type="caution">
    <text evidence="2">The sequence shown here is derived from an EMBL/GenBank/DDBJ whole genome shotgun (WGS) entry which is preliminary data.</text>
</comment>
<reference evidence="2" key="1">
    <citation type="journal article" date="2014" name="Front. Microbiol.">
        <title>High frequency of phylogenetically diverse reductive dehalogenase-homologous genes in deep subseafloor sedimentary metagenomes.</title>
        <authorList>
            <person name="Kawai M."/>
            <person name="Futagami T."/>
            <person name="Toyoda A."/>
            <person name="Takaki Y."/>
            <person name="Nishi S."/>
            <person name="Hori S."/>
            <person name="Arai W."/>
            <person name="Tsubouchi T."/>
            <person name="Morono Y."/>
            <person name="Uchiyama I."/>
            <person name="Ito T."/>
            <person name="Fujiyama A."/>
            <person name="Inagaki F."/>
            <person name="Takami H."/>
        </authorList>
    </citation>
    <scope>NUCLEOTIDE SEQUENCE</scope>
    <source>
        <strain evidence="2">Expedition CK06-06</strain>
    </source>
</reference>
<dbReference type="AlphaFoldDB" id="X1F2X4"/>
<dbReference type="EMBL" id="BARU01005114">
    <property type="protein sequence ID" value="GAH26925.1"/>
    <property type="molecule type" value="Genomic_DNA"/>
</dbReference>
<name>X1F2X4_9ZZZZ</name>
<organism evidence="2">
    <name type="scientific">marine sediment metagenome</name>
    <dbReference type="NCBI Taxonomy" id="412755"/>
    <lineage>
        <taxon>unclassified sequences</taxon>
        <taxon>metagenomes</taxon>
        <taxon>ecological metagenomes</taxon>
    </lineage>
</organism>
<proteinExistence type="predicted"/>
<sequence>MNFEIPKETNTGKVLEVTIGATSAHGGTRTHTVKIGGSTALPFHFFEGHHPHPPRVAMEVFDKKPEKYPALLLDYFGDVIDHPGDMAKKCVDEYGAEMISIRLDGTHPEKGNKSADEAAETVRLVLDSVGVPVIVTGH</sequence>
<gene>
    <name evidence="2" type="ORF">S03H2_09855</name>
</gene>
<protein>
    <recommendedName>
        <fullName evidence="1">CO dehydrogenase/acetyl-CoA synthase delta subunit TIM barrel domain-containing protein</fullName>
    </recommendedName>
</protein>
<accession>X1F2X4</accession>
<feature type="domain" description="CO dehydrogenase/acetyl-CoA synthase delta subunit TIM barrel" evidence="1">
    <location>
        <begin position="16"/>
        <end position="137"/>
    </location>
</feature>
<dbReference type="InterPro" id="IPR011005">
    <property type="entry name" value="Dihydropteroate_synth-like_sf"/>
</dbReference>
<feature type="non-terminal residue" evidence="2">
    <location>
        <position position="138"/>
    </location>
</feature>
<evidence type="ECO:0000259" key="1">
    <source>
        <dbReference type="Pfam" id="PF03599"/>
    </source>
</evidence>
<evidence type="ECO:0000313" key="2">
    <source>
        <dbReference type="EMBL" id="GAH26925.1"/>
    </source>
</evidence>
<dbReference type="Gene3D" id="3.20.20.20">
    <property type="entry name" value="Dihydropteroate synthase-like"/>
    <property type="match status" value="1"/>
</dbReference>
<dbReference type="InterPro" id="IPR016041">
    <property type="entry name" value="Ac-CoA_synth_d_su_TIM-brl"/>
</dbReference>